<evidence type="ECO:0000256" key="1">
    <source>
        <dbReference type="SAM" id="Phobius"/>
    </source>
</evidence>
<dbReference type="EMBL" id="JAMQAW010000095">
    <property type="protein sequence ID" value="MCM2393913.1"/>
    <property type="molecule type" value="Genomic_DNA"/>
</dbReference>
<dbReference type="Proteomes" id="UP001431429">
    <property type="component" value="Unassembled WGS sequence"/>
</dbReference>
<reference evidence="2" key="1">
    <citation type="submission" date="2022-06" db="EMBL/GenBank/DDBJ databases">
        <title>Genome public.</title>
        <authorList>
            <person name="Sun Q."/>
        </authorList>
    </citation>
    <scope>NUCLEOTIDE SEQUENCE</scope>
    <source>
        <strain evidence="2">CWNU-1</strain>
    </source>
</reference>
<keyword evidence="1" id="KW-0812">Transmembrane</keyword>
<sequence>MTTTDGTPTPARHMSRTLGALTVAAGVLAITAVVALAWTGHDRAATAVGAIGAAVCTAGGIRVTVNIRR</sequence>
<feature type="transmembrane region" description="Helical" evidence="1">
    <location>
        <begin position="18"/>
        <end position="38"/>
    </location>
</feature>
<keyword evidence="1" id="KW-0472">Membrane</keyword>
<dbReference type="RefSeq" id="WP_250924204.1">
    <property type="nucleotide sequence ID" value="NZ_JAMQAW010000095.1"/>
</dbReference>
<feature type="transmembrane region" description="Helical" evidence="1">
    <location>
        <begin position="44"/>
        <end position="65"/>
    </location>
</feature>
<accession>A0ABT0UZB5</accession>
<keyword evidence="1" id="KW-1133">Transmembrane helix</keyword>
<protein>
    <submittedName>
        <fullName evidence="2">Uncharacterized protein</fullName>
    </submittedName>
</protein>
<name>A0ABT0UZB5_9ACTN</name>
<evidence type="ECO:0000313" key="2">
    <source>
        <dbReference type="EMBL" id="MCM2393913.1"/>
    </source>
</evidence>
<proteinExistence type="predicted"/>
<evidence type="ECO:0000313" key="3">
    <source>
        <dbReference type="Proteomes" id="UP001431429"/>
    </source>
</evidence>
<gene>
    <name evidence="2" type="ORF">NBG84_37550</name>
</gene>
<organism evidence="2 3">
    <name type="scientific">Streptomyces albipurpureus</name>
    <dbReference type="NCBI Taxonomy" id="2897419"/>
    <lineage>
        <taxon>Bacteria</taxon>
        <taxon>Bacillati</taxon>
        <taxon>Actinomycetota</taxon>
        <taxon>Actinomycetes</taxon>
        <taxon>Kitasatosporales</taxon>
        <taxon>Streptomycetaceae</taxon>
        <taxon>Streptomyces</taxon>
    </lineage>
</organism>
<comment type="caution">
    <text evidence="2">The sequence shown here is derived from an EMBL/GenBank/DDBJ whole genome shotgun (WGS) entry which is preliminary data.</text>
</comment>
<keyword evidence="3" id="KW-1185">Reference proteome</keyword>